<keyword evidence="2" id="KW-1185">Reference proteome</keyword>
<dbReference type="AlphaFoldDB" id="A0A6M0JZB5"/>
<dbReference type="InterPro" id="IPR036249">
    <property type="entry name" value="Thioredoxin-like_sf"/>
</dbReference>
<gene>
    <name evidence="1" type="ORF">G3446_11070</name>
</gene>
<dbReference type="RefSeq" id="WP_164452892.1">
    <property type="nucleotide sequence ID" value="NZ_JAAIJQ010000027.1"/>
</dbReference>
<dbReference type="SUPFAM" id="SSF52833">
    <property type="entry name" value="Thioredoxin-like"/>
    <property type="match status" value="1"/>
</dbReference>
<dbReference type="EMBL" id="JAAIJQ010000027">
    <property type="protein sequence ID" value="NEV62424.1"/>
    <property type="molecule type" value="Genomic_DNA"/>
</dbReference>
<organism evidence="1 2">
    <name type="scientific">Thiorhodococcus minor</name>
    <dbReference type="NCBI Taxonomy" id="57489"/>
    <lineage>
        <taxon>Bacteria</taxon>
        <taxon>Pseudomonadati</taxon>
        <taxon>Pseudomonadota</taxon>
        <taxon>Gammaproteobacteria</taxon>
        <taxon>Chromatiales</taxon>
        <taxon>Chromatiaceae</taxon>
        <taxon>Thiorhodococcus</taxon>
    </lineage>
</organism>
<protein>
    <submittedName>
        <fullName evidence="1">Conjugal transfer protein TraF</fullName>
    </submittedName>
</protein>
<dbReference type="InterPro" id="IPR014111">
    <property type="entry name" value="T4SS_TraF-like"/>
</dbReference>
<accession>A0A6M0JZB5</accession>
<evidence type="ECO:0000313" key="1">
    <source>
        <dbReference type="EMBL" id="NEV62424.1"/>
    </source>
</evidence>
<comment type="caution">
    <text evidence="1">The sequence shown here is derived from an EMBL/GenBank/DDBJ whole genome shotgun (WGS) entry which is preliminary data.</text>
</comment>
<reference evidence="1 2" key="1">
    <citation type="submission" date="2020-02" db="EMBL/GenBank/DDBJ databases">
        <title>Genome sequences of Thiorhodococcus mannitoliphagus and Thiorhodococcus minor, purple sulfur photosynthetic bacteria in the gammaproteobacterial family, Chromatiaceae.</title>
        <authorList>
            <person name="Aviles F.A."/>
            <person name="Meyer T.E."/>
            <person name="Kyndt J.A."/>
        </authorList>
    </citation>
    <scope>NUCLEOTIDE SEQUENCE [LARGE SCALE GENOMIC DNA]</scope>
    <source>
        <strain evidence="1 2">DSM 11518</strain>
    </source>
</reference>
<evidence type="ECO:0000313" key="2">
    <source>
        <dbReference type="Proteomes" id="UP000483379"/>
    </source>
</evidence>
<dbReference type="CDD" id="cd01659">
    <property type="entry name" value="TRX_superfamily"/>
    <property type="match status" value="1"/>
</dbReference>
<dbReference type="Proteomes" id="UP000483379">
    <property type="component" value="Unassembled WGS sequence"/>
</dbReference>
<proteinExistence type="predicted"/>
<sequence>MLLRSSEPRVHQWQSVLLTLALLQAPFLAKAAEPTRFYERRAEGWFWYQSEPEIAPPRPAEPEPAPVVIPTAPPPEAAPIIDPTPAEPAPLSAAWLRAHLDDYRLQAIDDPRPTRVALYLYLQKLALDKASRFTETFQRVVQSDPYLDETTRRPVGNYANLLNRVAGEQREQVLQTLAKEAGIWLFYRSDCPYCAAQAPVLRLLAERQGFTVQAIALDGRPLPGGAFPDFRPDAGQAQRLGVVSTPALFLVRPPDGVAPLAQGLLSLTDLEQRILLAAHEAGWIDADSFARTKPLVADLTLDASRAFPTTIPEDPEAFLALLREQAQGNALAPDSTSADSPAAP</sequence>
<dbReference type="InterPro" id="IPR039555">
    <property type="entry name" value="TraF/TrbB"/>
</dbReference>
<dbReference type="NCBIfam" id="TIGR02740">
    <property type="entry name" value="TraF-like"/>
    <property type="match status" value="1"/>
</dbReference>
<dbReference type="Pfam" id="PF13728">
    <property type="entry name" value="TraF"/>
    <property type="match status" value="1"/>
</dbReference>
<name>A0A6M0JZB5_9GAMM</name>